<dbReference type="Gene3D" id="3.40.50.410">
    <property type="entry name" value="von Willebrand factor, type A domain"/>
    <property type="match status" value="1"/>
</dbReference>
<evidence type="ECO:0000313" key="3">
    <source>
        <dbReference type="EMBL" id="KHD07990.1"/>
    </source>
</evidence>
<reference evidence="3 4" key="1">
    <citation type="journal article" date="2016" name="Front. Microbiol.">
        <title>Single-Cell (Meta-)Genomics of a Dimorphic Candidatus Thiomargarita nelsonii Reveals Genomic Plasticity.</title>
        <authorList>
            <person name="Flood B.E."/>
            <person name="Fliss P."/>
            <person name="Jones D.S."/>
            <person name="Dick G.J."/>
            <person name="Jain S."/>
            <person name="Kaster A.K."/>
            <person name="Winkel M."/>
            <person name="Mussmann M."/>
            <person name="Bailey J."/>
        </authorList>
    </citation>
    <scope>NUCLEOTIDE SEQUENCE [LARGE SCALE GENOMIC DNA]</scope>
    <source>
        <strain evidence="3">Hydrate Ridge</strain>
    </source>
</reference>
<dbReference type="InterPro" id="IPR036465">
    <property type="entry name" value="vWFA_dom_sf"/>
</dbReference>
<keyword evidence="4" id="KW-1185">Reference proteome</keyword>
<name>A0A0A6S637_9GAMM</name>
<proteinExistence type="predicted"/>
<dbReference type="Pfam" id="PF00092">
    <property type="entry name" value="VWA"/>
    <property type="match status" value="1"/>
</dbReference>
<feature type="domain" description="VWFA" evidence="2">
    <location>
        <begin position="106"/>
        <end position="282"/>
    </location>
</feature>
<accession>A0A0A6S637</accession>
<dbReference type="PROSITE" id="PS50234">
    <property type="entry name" value="VWFA"/>
    <property type="match status" value="1"/>
</dbReference>
<dbReference type="EMBL" id="JSZA02000026">
    <property type="protein sequence ID" value="KHD07990.1"/>
    <property type="molecule type" value="Genomic_DNA"/>
</dbReference>
<comment type="caution">
    <text evidence="3">The sequence shown here is derived from an EMBL/GenBank/DDBJ whole genome shotgun (WGS) entry which is preliminary data.</text>
</comment>
<gene>
    <name evidence="3" type="ORF">PN36_08875</name>
</gene>
<evidence type="ECO:0000313" key="4">
    <source>
        <dbReference type="Proteomes" id="UP000030428"/>
    </source>
</evidence>
<dbReference type="CDD" id="cd00198">
    <property type="entry name" value="vWFA"/>
    <property type="match status" value="1"/>
</dbReference>
<keyword evidence="1" id="KW-0732">Signal</keyword>
<protein>
    <recommendedName>
        <fullName evidence="2">VWFA domain-containing protein</fullName>
    </recommendedName>
</protein>
<feature type="chain" id="PRO_5007387944" description="VWFA domain-containing protein" evidence="1">
    <location>
        <begin position="24"/>
        <end position="319"/>
    </location>
</feature>
<feature type="signal peptide" evidence="1">
    <location>
        <begin position="1"/>
        <end position="23"/>
    </location>
</feature>
<organism evidence="3 4">
    <name type="scientific">Candidatus Thiomargarita nelsonii</name>
    <dbReference type="NCBI Taxonomy" id="1003181"/>
    <lineage>
        <taxon>Bacteria</taxon>
        <taxon>Pseudomonadati</taxon>
        <taxon>Pseudomonadota</taxon>
        <taxon>Gammaproteobacteria</taxon>
        <taxon>Thiotrichales</taxon>
        <taxon>Thiotrichaceae</taxon>
        <taxon>Thiomargarita</taxon>
    </lineage>
</organism>
<dbReference type="AlphaFoldDB" id="A0A0A6S637"/>
<evidence type="ECO:0000256" key="1">
    <source>
        <dbReference type="SAM" id="SignalP"/>
    </source>
</evidence>
<dbReference type="Proteomes" id="UP000030428">
    <property type="component" value="Unassembled WGS sequence"/>
</dbReference>
<sequence length="319" mass="36319">MKIAVKTVLFISVLCLASINAYAQSGLYQNFKKLGIYYSSYTNQYWLVVYPLIDKYKRGGSFDTNNIQVTLETKSGKKIQISSNDLTVVNLGDMYFKDAAKYRLFRFNLVIDNSGSINDAHLNFVQDTLSKFVRRLPLSFEAQIIRFSTHVKKSGFTNDKNELIAWINEPYERGGTALYDAIVTAVEDLKYSDDDIPFKFSIILTDGQDNESKRYTDANLFKSKIVSDTSDLHIPLFIVGVTDAVNEPLLKEISKFGFYRHAQGFPDVDETFNFFEKLIKEVYVIKIPGVSSFSQLKKIYLGSQQPGGRPQTIQDFTVH</sequence>
<dbReference type="InterPro" id="IPR002035">
    <property type="entry name" value="VWF_A"/>
</dbReference>
<dbReference type="SUPFAM" id="SSF53300">
    <property type="entry name" value="vWA-like"/>
    <property type="match status" value="1"/>
</dbReference>
<evidence type="ECO:0000259" key="2">
    <source>
        <dbReference type="PROSITE" id="PS50234"/>
    </source>
</evidence>
<dbReference type="SMART" id="SM00327">
    <property type="entry name" value="VWA"/>
    <property type="match status" value="1"/>
</dbReference>